<organism evidence="2 3">
    <name type="scientific">Geranomyces variabilis</name>
    <dbReference type="NCBI Taxonomy" id="109894"/>
    <lineage>
        <taxon>Eukaryota</taxon>
        <taxon>Fungi</taxon>
        <taxon>Fungi incertae sedis</taxon>
        <taxon>Chytridiomycota</taxon>
        <taxon>Chytridiomycota incertae sedis</taxon>
        <taxon>Chytridiomycetes</taxon>
        <taxon>Spizellomycetales</taxon>
        <taxon>Powellomycetaceae</taxon>
        <taxon>Geranomyces</taxon>
    </lineage>
</organism>
<feature type="domain" description="Tail specific protease" evidence="1">
    <location>
        <begin position="68"/>
        <end position="286"/>
    </location>
</feature>
<name>A0AAD5XPJ1_9FUNG</name>
<evidence type="ECO:0000259" key="1">
    <source>
        <dbReference type="SMART" id="SM00245"/>
    </source>
</evidence>
<dbReference type="SUPFAM" id="SSF52096">
    <property type="entry name" value="ClpP/crotonase"/>
    <property type="match status" value="1"/>
</dbReference>
<dbReference type="AlphaFoldDB" id="A0AAD5XPJ1"/>
<protein>
    <recommendedName>
        <fullName evidence="1">Tail specific protease domain-containing protein</fullName>
    </recommendedName>
</protein>
<dbReference type="Gene3D" id="3.30.750.44">
    <property type="match status" value="1"/>
</dbReference>
<reference evidence="2" key="1">
    <citation type="submission" date="2020-05" db="EMBL/GenBank/DDBJ databases">
        <title>Phylogenomic resolution of chytrid fungi.</title>
        <authorList>
            <person name="Stajich J.E."/>
            <person name="Amses K."/>
            <person name="Simmons R."/>
            <person name="Seto K."/>
            <person name="Myers J."/>
            <person name="Bonds A."/>
            <person name="Quandt C.A."/>
            <person name="Barry K."/>
            <person name="Liu P."/>
            <person name="Grigoriev I."/>
            <person name="Longcore J.E."/>
            <person name="James T.Y."/>
        </authorList>
    </citation>
    <scope>NUCLEOTIDE SEQUENCE</scope>
    <source>
        <strain evidence="2">JEL0379</strain>
    </source>
</reference>
<keyword evidence="3" id="KW-1185">Reference proteome</keyword>
<dbReference type="Pfam" id="PF11918">
    <property type="entry name" value="Peptidase_S41_N"/>
    <property type="match status" value="1"/>
</dbReference>
<dbReference type="GO" id="GO:0008236">
    <property type="term" value="F:serine-type peptidase activity"/>
    <property type="evidence" value="ECO:0007669"/>
    <property type="project" value="InterPro"/>
</dbReference>
<accession>A0AAD5XPJ1</accession>
<dbReference type="CDD" id="cd07563">
    <property type="entry name" value="Peptidase_S41_IRBP"/>
    <property type="match status" value="1"/>
</dbReference>
<dbReference type="GO" id="GO:0006508">
    <property type="term" value="P:proteolysis"/>
    <property type="evidence" value="ECO:0007669"/>
    <property type="project" value="InterPro"/>
</dbReference>
<dbReference type="Pfam" id="PF03572">
    <property type="entry name" value="Peptidase_S41"/>
    <property type="match status" value="1"/>
</dbReference>
<gene>
    <name evidence="2" type="ORF">HDU87_005589</name>
</gene>
<dbReference type="InterPro" id="IPR005151">
    <property type="entry name" value="Tail-specific_protease"/>
</dbReference>
<dbReference type="InterPro" id="IPR029045">
    <property type="entry name" value="ClpP/crotonase-like_dom_sf"/>
</dbReference>
<dbReference type="EMBL" id="JADGJQ010000046">
    <property type="protein sequence ID" value="KAJ3175925.1"/>
    <property type="molecule type" value="Genomic_DNA"/>
</dbReference>
<dbReference type="SMART" id="SM00245">
    <property type="entry name" value="TSPc"/>
    <property type="match status" value="1"/>
</dbReference>
<proteinExistence type="predicted"/>
<evidence type="ECO:0000313" key="2">
    <source>
        <dbReference type="EMBL" id="KAJ3175925.1"/>
    </source>
</evidence>
<dbReference type="PANTHER" id="PTHR11261:SF3">
    <property type="entry name" value="RETINOL-BINDING PROTEIN 3"/>
    <property type="match status" value="1"/>
</dbReference>
<sequence>MVAKTTAQSAVPSQSLSPAERSTALDRLVTLIDERFAVPDEGATLVTELKERIAQGAYDCLATIGEFAEELTKDIQRISNDGHMKEEDENDDMKEWLHKQRFLNQGIEEIRMLPANIGYFNLLSFPSPESAAKAYAALFTLFEHTNGLIIDIRKNTGGSVAADLLASYLTKSSQRATVSTLHRYSGAKATLHLHPTVAGPRYGVDRPVWVLTSKTTFSAAEHFAHVVKALGRVRIVGENTGGGGRMCDDFWIHPHIDACISVAFVRCEIDQKVWERVGVEPHVSCEADKALDVALLEALERFVPAVEADHAIMDLERYTFWADKTGVRTLAKLRAQAKQGGQIAATVV</sequence>
<dbReference type="PANTHER" id="PTHR11261">
    <property type="entry name" value="INTERPHOTORECEPTOR RETINOID-BINDING PROTEIN"/>
    <property type="match status" value="1"/>
</dbReference>
<dbReference type="Gene3D" id="3.90.226.10">
    <property type="entry name" value="2-enoyl-CoA Hydratase, Chain A, domain 1"/>
    <property type="match status" value="1"/>
</dbReference>
<evidence type="ECO:0000313" key="3">
    <source>
        <dbReference type="Proteomes" id="UP001212152"/>
    </source>
</evidence>
<dbReference type="Proteomes" id="UP001212152">
    <property type="component" value="Unassembled WGS sequence"/>
</dbReference>
<comment type="caution">
    <text evidence="2">The sequence shown here is derived from an EMBL/GenBank/DDBJ whole genome shotgun (WGS) entry which is preliminary data.</text>
</comment>